<feature type="region of interest" description="Disordered" evidence="1">
    <location>
        <begin position="109"/>
        <end position="212"/>
    </location>
</feature>
<feature type="compositionally biased region" description="Low complexity" evidence="1">
    <location>
        <begin position="148"/>
        <end position="165"/>
    </location>
</feature>
<accession>M2QUP8</accession>
<feature type="compositionally biased region" description="Pro residues" evidence="1">
    <location>
        <begin position="34"/>
        <end position="53"/>
    </location>
</feature>
<feature type="compositionally biased region" description="Polar residues" evidence="1">
    <location>
        <begin position="195"/>
        <end position="205"/>
    </location>
</feature>
<feature type="compositionally biased region" description="Basic and acidic residues" evidence="1">
    <location>
        <begin position="239"/>
        <end position="251"/>
    </location>
</feature>
<feature type="compositionally biased region" description="Pro residues" evidence="1">
    <location>
        <begin position="109"/>
        <end position="135"/>
    </location>
</feature>
<gene>
    <name evidence="2" type="ORF">CERSUDRAFT_74634</name>
</gene>
<sequence>MRPAPTRLRRPTKSSASTALLGHQHLQSHNLPVPTLPPRARPRPPPQGPPPLVPYASSRVSACCAPSLPRTRPAPSGPLCPLRLWSSPRLWSLHLVHSRKPRLPPCLPRLTPPTQPLTPSATPPRPCSEAPPLPTVRPHVPLGGVPPASRAECALASSSSSPARAPYRRRADHTRRTATAPAYTPRRSDRRVQRNVPNALSTGDNPPSHAAQAACRLRPNPLRRAHAPARMRRIAAARSAEDVRGRARRGGDGPGVGWVRAGSGVRQARVLKRVWQTGAFEGLCVSGSVGAGGGESVLGVRRAGGLIRACAGVRDAAQRFKIRDSRFTARGDHGSWAGTAQRDAGFGWHGSLLVSGTGWVHPRAAWAALGGFCSGLCA</sequence>
<feature type="region of interest" description="Disordered" evidence="1">
    <location>
        <begin position="1"/>
        <end position="54"/>
    </location>
</feature>
<dbReference type="EMBL" id="KB445799">
    <property type="protein sequence ID" value="EMD35800.1"/>
    <property type="molecule type" value="Genomic_DNA"/>
</dbReference>
<protein>
    <submittedName>
        <fullName evidence="2">Uncharacterized protein</fullName>
    </submittedName>
</protein>
<proteinExistence type="predicted"/>
<dbReference type="HOGENOM" id="CLU_731592_0_0_1"/>
<organism evidence="2 3">
    <name type="scientific">Ceriporiopsis subvermispora (strain B)</name>
    <name type="common">White-rot fungus</name>
    <name type="synonym">Gelatoporia subvermispora</name>
    <dbReference type="NCBI Taxonomy" id="914234"/>
    <lineage>
        <taxon>Eukaryota</taxon>
        <taxon>Fungi</taxon>
        <taxon>Dikarya</taxon>
        <taxon>Basidiomycota</taxon>
        <taxon>Agaricomycotina</taxon>
        <taxon>Agaricomycetes</taxon>
        <taxon>Polyporales</taxon>
        <taxon>Gelatoporiaceae</taxon>
        <taxon>Gelatoporia</taxon>
    </lineage>
</organism>
<evidence type="ECO:0000313" key="3">
    <source>
        <dbReference type="Proteomes" id="UP000016930"/>
    </source>
</evidence>
<reference evidence="2 3" key="1">
    <citation type="journal article" date="2012" name="Proc. Natl. Acad. Sci. U.S.A.">
        <title>Comparative genomics of Ceriporiopsis subvermispora and Phanerochaete chrysosporium provide insight into selective ligninolysis.</title>
        <authorList>
            <person name="Fernandez-Fueyo E."/>
            <person name="Ruiz-Duenas F.J."/>
            <person name="Ferreira P."/>
            <person name="Floudas D."/>
            <person name="Hibbett D.S."/>
            <person name="Canessa P."/>
            <person name="Larrondo L.F."/>
            <person name="James T.Y."/>
            <person name="Seelenfreund D."/>
            <person name="Lobos S."/>
            <person name="Polanco R."/>
            <person name="Tello M."/>
            <person name="Honda Y."/>
            <person name="Watanabe T."/>
            <person name="Watanabe T."/>
            <person name="Ryu J.S."/>
            <person name="Kubicek C.P."/>
            <person name="Schmoll M."/>
            <person name="Gaskell J."/>
            <person name="Hammel K.E."/>
            <person name="St John F.J."/>
            <person name="Vanden Wymelenberg A."/>
            <person name="Sabat G."/>
            <person name="Splinter BonDurant S."/>
            <person name="Syed K."/>
            <person name="Yadav J.S."/>
            <person name="Doddapaneni H."/>
            <person name="Subramanian V."/>
            <person name="Lavin J.L."/>
            <person name="Oguiza J.A."/>
            <person name="Perez G."/>
            <person name="Pisabarro A.G."/>
            <person name="Ramirez L."/>
            <person name="Santoyo F."/>
            <person name="Master E."/>
            <person name="Coutinho P.M."/>
            <person name="Henrissat B."/>
            <person name="Lombard V."/>
            <person name="Magnuson J.K."/>
            <person name="Kuees U."/>
            <person name="Hori C."/>
            <person name="Igarashi K."/>
            <person name="Samejima M."/>
            <person name="Held B.W."/>
            <person name="Barry K.W."/>
            <person name="LaButti K.M."/>
            <person name="Lapidus A."/>
            <person name="Lindquist E.A."/>
            <person name="Lucas S.M."/>
            <person name="Riley R."/>
            <person name="Salamov A.A."/>
            <person name="Hoffmeister D."/>
            <person name="Schwenk D."/>
            <person name="Hadar Y."/>
            <person name="Yarden O."/>
            <person name="de Vries R.P."/>
            <person name="Wiebenga A."/>
            <person name="Stenlid J."/>
            <person name="Eastwood D."/>
            <person name="Grigoriev I.V."/>
            <person name="Berka R.M."/>
            <person name="Blanchette R.A."/>
            <person name="Kersten P."/>
            <person name="Martinez A.T."/>
            <person name="Vicuna R."/>
            <person name="Cullen D."/>
        </authorList>
    </citation>
    <scope>NUCLEOTIDE SEQUENCE [LARGE SCALE GENOMIC DNA]</scope>
    <source>
        <strain evidence="2 3">B</strain>
    </source>
</reference>
<evidence type="ECO:0000313" key="2">
    <source>
        <dbReference type="EMBL" id="EMD35800.1"/>
    </source>
</evidence>
<dbReference type="AlphaFoldDB" id="M2QUP8"/>
<feature type="region of interest" description="Disordered" evidence="1">
    <location>
        <begin position="236"/>
        <end position="255"/>
    </location>
</feature>
<dbReference type="Proteomes" id="UP000016930">
    <property type="component" value="Unassembled WGS sequence"/>
</dbReference>
<name>M2QUP8_CERS8</name>
<keyword evidence="3" id="KW-1185">Reference proteome</keyword>
<evidence type="ECO:0000256" key="1">
    <source>
        <dbReference type="SAM" id="MobiDB-lite"/>
    </source>
</evidence>